<dbReference type="RefSeq" id="WP_053777673.1">
    <property type="nucleotide sequence ID" value="NZ_JAADZU010000012.1"/>
</dbReference>
<dbReference type="Proteomes" id="UP000466307">
    <property type="component" value="Unassembled WGS sequence"/>
</dbReference>
<protein>
    <submittedName>
        <fullName evidence="2">DUF4245 domain-containing protein</fullName>
    </submittedName>
</protein>
<dbReference type="EMBL" id="JAADZU010000012">
    <property type="protein sequence ID" value="NDK89101.1"/>
    <property type="molecule type" value="Genomic_DNA"/>
</dbReference>
<feature type="region of interest" description="Disordered" evidence="1">
    <location>
        <begin position="63"/>
        <end position="85"/>
    </location>
</feature>
<keyword evidence="3" id="KW-1185">Reference proteome</keyword>
<comment type="caution">
    <text evidence="2">The sequence shown here is derived from an EMBL/GenBank/DDBJ whole genome shotgun (WGS) entry which is preliminary data.</text>
</comment>
<organism evidence="2 3">
    <name type="scientific">Gordonia desulfuricans</name>
    <dbReference type="NCBI Taxonomy" id="89051"/>
    <lineage>
        <taxon>Bacteria</taxon>
        <taxon>Bacillati</taxon>
        <taxon>Actinomycetota</taxon>
        <taxon>Actinomycetes</taxon>
        <taxon>Mycobacteriales</taxon>
        <taxon>Gordoniaceae</taxon>
        <taxon>Gordonia</taxon>
    </lineage>
</organism>
<reference evidence="2 3" key="1">
    <citation type="submission" date="2020-01" db="EMBL/GenBank/DDBJ databases">
        <title>Investigation of new actinobacteria for the biodesulphurisation of diesel fuel.</title>
        <authorList>
            <person name="Athi Narayanan S.M."/>
        </authorList>
    </citation>
    <scope>NUCLEOTIDE SEQUENCE [LARGE SCALE GENOMIC DNA]</scope>
    <source>
        <strain evidence="2 3">213E</strain>
    </source>
</reference>
<evidence type="ECO:0000313" key="3">
    <source>
        <dbReference type="Proteomes" id="UP000466307"/>
    </source>
</evidence>
<dbReference type="AlphaFoldDB" id="A0A7K3LM25"/>
<gene>
    <name evidence="2" type="ORF">GYA93_05825</name>
</gene>
<evidence type="ECO:0000256" key="1">
    <source>
        <dbReference type="SAM" id="MobiDB-lite"/>
    </source>
</evidence>
<name>A0A7K3LM25_9ACTN</name>
<dbReference type="Pfam" id="PF14030">
    <property type="entry name" value="DUF4245"/>
    <property type="match status" value="1"/>
</dbReference>
<evidence type="ECO:0000313" key="2">
    <source>
        <dbReference type="EMBL" id="NDK89101.1"/>
    </source>
</evidence>
<sequence>MAQKPRILTSGKDMIWSVIPLLAICAFVAMVSGNCSVGLNGTASDDKRPSFDVAAALDSDAQTMPFPIRRPPTPEGWKPNSGSRDSIETHLASNVGWLTAAGSYLQLTQTDAAVDEVEHKLGGDQVSSDTGSREIGGHKWITYTTYDGNKFWITDLGDVRIAVMSRGSDDAMAQMAGLVLAQQPLTQRAGGAAILTELPTGN</sequence>
<dbReference type="InterPro" id="IPR025339">
    <property type="entry name" value="DUF4245"/>
</dbReference>
<proteinExistence type="predicted"/>
<accession>A0A7K3LM25</accession>